<comment type="caution">
    <text evidence="6">The sequence shown here is derived from an EMBL/GenBank/DDBJ whole genome shotgun (WGS) entry which is preliminary data.</text>
</comment>
<accession>L1QM65</accession>
<reference evidence="6 7" key="1">
    <citation type="submission" date="2012-05" db="EMBL/GenBank/DDBJ databases">
        <authorList>
            <person name="Weinstock G."/>
            <person name="Sodergren E."/>
            <person name="Lobos E.A."/>
            <person name="Fulton L."/>
            <person name="Fulton R."/>
            <person name="Courtney L."/>
            <person name="Fronick C."/>
            <person name="O'Laughlin M."/>
            <person name="Godfrey J."/>
            <person name="Wilson R.M."/>
            <person name="Miner T."/>
            <person name="Farmer C."/>
            <person name="Delehaunty K."/>
            <person name="Cordes M."/>
            <person name="Minx P."/>
            <person name="Tomlinson C."/>
            <person name="Chen J."/>
            <person name="Wollam A."/>
            <person name="Pepin K.H."/>
            <person name="Bhonagiri V."/>
            <person name="Zhang X."/>
            <person name="Suruliraj S."/>
            <person name="Warren W."/>
            <person name="Mitreva M."/>
            <person name="Mardis E.R."/>
            <person name="Wilson R.K."/>
        </authorList>
    </citation>
    <scope>NUCLEOTIDE SEQUENCE [LARGE SCALE GENOMIC DNA]</scope>
    <source>
        <strain evidence="6 7">DSM 1785</strain>
    </source>
</reference>
<dbReference type="SUPFAM" id="SSF53850">
    <property type="entry name" value="Periplasmic binding protein-like II"/>
    <property type="match status" value="1"/>
</dbReference>
<dbReference type="STRING" id="545697.HMPREF0216_00443"/>
<sequence>MKNGLLKKIMAGTLLGIMTMGFVGCGSSGNDSKGESVDLLTTIQEKGKVVVGMSADYAPYEFHYIDENGKDVIGGFDVDIANEIASALGVELVIQEMDFDALVSALPAGKVDLVISGMNPTEKRAKVVDFSDVYYNSQHGILVRAEDKDKFKTFADLEGVKVGVQLGSTQEEIAKTEIPNVDLQQLANVNNLILELKAGKVDAIVMEKPVAEMAVKSNPELAVGIPSYEEKTGGNAVGIAKNNPELLAKVNEVINELNETGKMDEYILKANELAATADIVGEDEEE</sequence>
<keyword evidence="3" id="KW-0732">Signal</keyword>
<evidence type="ECO:0000256" key="4">
    <source>
        <dbReference type="RuleBase" id="RU003744"/>
    </source>
</evidence>
<dbReference type="Proteomes" id="UP000010420">
    <property type="component" value="Unassembled WGS sequence"/>
</dbReference>
<dbReference type="EMBL" id="AMEZ01000013">
    <property type="protein sequence ID" value="EKY29084.1"/>
    <property type="molecule type" value="Genomic_DNA"/>
</dbReference>
<comment type="subcellular location">
    <subcellularLocation>
        <location evidence="1">Cell envelope</location>
    </subcellularLocation>
</comment>
<protein>
    <submittedName>
        <fullName evidence="6">Putative arginine ABC transporter, periplasmic arginine-binding protein ArtP</fullName>
    </submittedName>
</protein>
<dbReference type="RefSeq" id="WP_005210533.1">
    <property type="nucleotide sequence ID" value="NZ_KB291607.1"/>
</dbReference>
<name>L1QM65_9CLOT</name>
<dbReference type="HOGENOM" id="CLU_019602_18_2_9"/>
<evidence type="ECO:0000256" key="1">
    <source>
        <dbReference type="ARBA" id="ARBA00004196"/>
    </source>
</evidence>
<dbReference type="GO" id="GO:0030313">
    <property type="term" value="C:cell envelope"/>
    <property type="evidence" value="ECO:0007669"/>
    <property type="project" value="UniProtKB-SubCell"/>
</dbReference>
<gene>
    <name evidence="6" type="ORF">HMPREF0216_00443</name>
</gene>
<feature type="domain" description="Solute-binding protein family 3/N-terminal" evidence="5">
    <location>
        <begin position="48"/>
        <end position="275"/>
    </location>
</feature>
<evidence type="ECO:0000259" key="5">
    <source>
        <dbReference type="SMART" id="SM00062"/>
    </source>
</evidence>
<evidence type="ECO:0000313" key="6">
    <source>
        <dbReference type="EMBL" id="EKY29084.1"/>
    </source>
</evidence>
<dbReference type="PROSITE" id="PS51257">
    <property type="entry name" value="PROKAR_LIPOPROTEIN"/>
    <property type="match status" value="1"/>
</dbReference>
<organism evidence="6 7">
    <name type="scientific">Clostridium celatum DSM 1785</name>
    <dbReference type="NCBI Taxonomy" id="545697"/>
    <lineage>
        <taxon>Bacteria</taxon>
        <taxon>Bacillati</taxon>
        <taxon>Bacillota</taxon>
        <taxon>Clostridia</taxon>
        <taxon>Eubacteriales</taxon>
        <taxon>Clostridiaceae</taxon>
        <taxon>Clostridium</taxon>
    </lineage>
</organism>
<dbReference type="OrthoDB" id="9774451at2"/>
<dbReference type="PANTHER" id="PTHR35936">
    <property type="entry name" value="MEMBRANE-BOUND LYTIC MUREIN TRANSGLYCOSYLASE F"/>
    <property type="match status" value="1"/>
</dbReference>
<dbReference type="PATRIC" id="fig|545697.3.peg.436"/>
<dbReference type="Gene3D" id="3.40.190.10">
    <property type="entry name" value="Periplasmic binding protein-like II"/>
    <property type="match status" value="2"/>
</dbReference>
<comment type="similarity">
    <text evidence="2 4">Belongs to the bacterial solute-binding protein 3 family.</text>
</comment>
<dbReference type="AlphaFoldDB" id="L1QM65"/>
<dbReference type="PROSITE" id="PS01039">
    <property type="entry name" value="SBP_BACTERIAL_3"/>
    <property type="match status" value="1"/>
</dbReference>
<dbReference type="InterPro" id="IPR001638">
    <property type="entry name" value="Solute-binding_3/MltF_N"/>
</dbReference>
<evidence type="ECO:0000256" key="2">
    <source>
        <dbReference type="ARBA" id="ARBA00010333"/>
    </source>
</evidence>
<evidence type="ECO:0000256" key="3">
    <source>
        <dbReference type="ARBA" id="ARBA00022729"/>
    </source>
</evidence>
<evidence type="ECO:0000313" key="7">
    <source>
        <dbReference type="Proteomes" id="UP000010420"/>
    </source>
</evidence>
<dbReference type="InterPro" id="IPR018313">
    <property type="entry name" value="SBP_3_CS"/>
</dbReference>
<dbReference type="Pfam" id="PF00497">
    <property type="entry name" value="SBP_bac_3"/>
    <property type="match status" value="1"/>
</dbReference>
<dbReference type="SMART" id="SM00062">
    <property type="entry name" value="PBPb"/>
    <property type="match status" value="1"/>
</dbReference>
<keyword evidence="7" id="KW-1185">Reference proteome</keyword>
<proteinExistence type="inferred from homology"/>
<dbReference type="eggNOG" id="COG0834">
    <property type="taxonomic scope" value="Bacteria"/>
</dbReference>
<dbReference type="PANTHER" id="PTHR35936:SF17">
    <property type="entry name" value="ARGININE-BINDING EXTRACELLULAR PROTEIN ARTP"/>
    <property type="match status" value="1"/>
</dbReference>